<evidence type="ECO:0008006" key="4">
    <source>
        <dbReference type="Google" id="ProtNLM"/>
    </source>
</evidence>
<protein>
    <recommendedName>
        <fullName evidence="4">YcxB-like protein domain-containing protein</fullName>
    </recommendedName>
</protein>
<sequence>MGIGIKKWIYWGDDVRMEEPLIIRRDEIIFKIGLYICLIALLCLIVSFAVISYNQWWHGSVYDESLIAEIFLWIFSFSIGGVPLGLLLIWDSYRHDYKLDENGITIRYRSSVFRTVRRWGECDCLGVECLIYPKITCSRDIGGSVLEISYTPEIWDKMSVYMARHGVKVLEPDLQQIWYKQQRKNPKSICALQDVQGELKISDQTFYGKKLNGGIKPLSAIVIALMLFGWYVILAFEYGSLLRYAWLLLIIAAIAGWIIYGEDAEWGNEWIVSRTGIQITTRRSKKVIFYEWSQINRVGVGSCGSEAAFFYIFFTANGKFKKMRVRFTEKRYKEFLAFVPEGKETDPMTSDYQIRWRSAMRSYGKSRDDFDEW</sequence>
<accession>A0ABV1B7Y7</accession>
<name>A0ABV1B7Y7_9FIRM</name>
<evidence type="ECO:0000313" key="3">
    <source>
        <dbReference type="Proteomes" id="UP001469749"/>
    </source>
</evidence>
<gene>
    <name evidence="2" type="ORF">WMO25_13420</name>
</gene>
<reference evidence="2 3" key="1">
    <citation type="submission" date="2024-03" db="EMBL/GenBank/DDBJ databases">
        <title>Human intestinal bacterial collection.</title>
        <authorList>
            <person name="Pauvert C."/>
            <person name="Hitch T.C.A."/>
            <person name="Clavel T."/>
        </authorList>
    </citation>
    <scope>NUCLEOTIDE SEQUENCE [LARGE SCALE GENOMIC DNA]</scope>
    <source>
        <strain evidence="2 3">CLA-AA-H190</strain>
    </source>
</reference>
<dbReference type="Proteomes" id="UP001469749">
    <property type="component" value="Unassembled WGS sequence"/>
</dbReference>
<evidence type="ECO:0000313" key="2">
    <source>
        <dbReference type="EMBL" id="MEQ2366071.1"/>
    </source>
</evidence>
<comment type="caution">
    <text evidence="2">The sequence shown here is derived from an EMBL/GenBank/DDBJ whole genome shotgun (WGS) entry which is preliminary data.</text>
</comment>
<proteinExistence type="predicted"/>
<evidence type="ECO:0000256" key="1">
    <source>
        <dbReference type="SAM" id="Phobius"/>
    </source>
</evidence>
<feature type="transmembrane region" description="Helical" evidence="1">
    <location>
        <begin position="218"/>
        <end position="236"/>
    </location>
</feature>
<feature type="transmembrane region" description="Helical" evidence="1">
    <location>
        <begin position="70"/>
        <end position="90"/>
    </location>
</feature>
<keyword evidence="1" id="KW-1133">Transmembrane helix</keyword>
<feature type="transmembrane region" description="Helical" evidence="1">
    <location>
        <begin position="242"/>
        <end position="260"/>
    </location>
</feature>
<organism evidence="2 3">
    <name type="scientific">Coprococcus intestinihominis</name>
    <dbReference type="NCBI Taxonomy" id="3133154"/>
    <lineage>
        <taxon>Bacteria</taxon>
        <taxon>Bacillati</taxon>
        <taxon>Bacillota</taxon>
        <taxon>Clostridia</taxon>
        <taxon>Lachnospirales</taxon>
        <taxon>Lachnospiraceae</taxon>
        <taxon>Coprococcus</taxon>
    </lineage>
</organism>
<keyword evidence="1" id="KW-0812">Transmembrane</keyword>
<keyword evidence="1" id="KW-0472">Membrane</keyword>
<dbReference type="RefSeq" id="WP_349085725.1">
    <property type="nucleotide sequence ID" value="NZ_JBBMEK010000200.1"/>
</dbReference>
<dbReference type="EMBL" id="JBBMEK010000200">
    <property type="protein sequence ID" value="MEQ2366071.1"/>
    <property type="molecule type" value="Genomic_DNA"/>
</dbReference>
<keyword evidence="3" id="KW-1185">Reference proteome</keyword>
<feature type="transmembrane region" description="Helical" evidence="1">
    <location>
        <begin position="32"/>
        <end position="50"/>
    </location>
</feature>